<dbReference type="AlphaFoldDB" id="A0A0F9IYC9"/>
<proteinExistence type="predicted"/>
<evidence type="ECO:0000313" key="1">
    <source>
        <dbReference type="EMBL" id="KKM62399.1"/>
    </source>
</evidence>
<accession>A0A0F9IYC9</accession>
<organism evidence="1">
    <name type="scientific">marine sediment metagenome</name>
    <dbReference type="NCBI Taxonomy" id="412755"/>
    <lineage>
        <taxon>unclassified sequences</taxon>
        <taxon>metagenomes</taxon>
        <taxon>ecological metagenomes</taxon>
    </lineage>
</organism>
<comment type="caution">
    <text evidence="1">The sequence shown here is derived from an EMBL/GenBank/DDBJ whole genome shotgun (WGS) entry which is preliminary data.</text>
</comment>
<reference evidence="1" key="1">
    <citation type="journal article" date="2015" name="Nature">
        <title>Complex archaea that bridge the gap between prokaryotes and eukaryotes.</title>
        <authorList>
            <person name="Spang A."/>
            <person name="Saw J.H."/>
            <person name="Jorgensen S.L."/>
            <person name="Zaremba-Niedzwiedzka K."/>
            <person name="Martijn J."/>
            <person name="Lind A.E."/>
            <person name="van Eijk R."/>
            <person name="Schleper C."/>
            <person name="Guy L."/>
            <person name="Ettema T.J."/>
        </authorList>
    </citation>
    <scope>NUCLEOTIDE SEQUENCE</scope>
</reference>
<protein>
    <submittedName>
        <fullName evidence="1">Uncharacterized protein</fullName>
    </submittedName>
</protein>
<dbReference type="EMBL" id="LAZR01011303">
    <property type="protein sequence ID" value="KKM62399.1"/>
    <property type="molecule type" value="Genomic_DNA"/>
</dbReference>
<sequence length="37" mass="4313">MKTPCPYDNKCGVCIYYTTCQRLDKIKEGILFKTKPL</sequence>
<name>A0A0F9IYC9_9ZZZZ</name>
<gene>
    <name evidence="1" type="ORF">LCGC14_1522150</name>
</gene>